<evidence type="ECO:0000313" key="2">
    <source>
        <dbReference type="EMBL" id="PZD75023.1"/>
    </source>
</evidence>
<dbReference type="InterPro" id="IPR014951">
    <property type="entry name" value="DUF1822"/>
</dbReference>
<dbReference type="InterPro" id="IPR058651">
    <property type="entry name" value="HTH_VMAP-M9"/>
</dbReference>
<proteinExistence type="predicted"/>
<feature type="domain" description="AAA+ ATPase" evidence="1">
    <location>
        <begin position="134"/>
        <end position="284"/>
    </location>
</feature>
<dbReference type="PRINTS" id="PR00364">
    <property type="entry name" value="DISEASERSIST"/>
</dbReference>
<dbReference type="Gene3D" id="3.40.50.300">
    <property type="entry name" value="P-loop containing nucleotide triphosphate hydrolases"/>
    <property type="match status" value="1"/>
</dbReference>
<dbReference type="GO" id="GO:0098542">
    <property type="term" value="P:defense response to other organism"/>
    <property type="evidence" value="ECO:0007669"/>
    <property type="project" value="TreeGrafter"/>
</dbReference>
<dbReference type="Pfam" id="PF26355">
    <property type="entry name" value="HTH_VMAP-M9"/>
    <property type="match status" value="1"/>
</dbReference>
<sequence length="606" mass="67072">MDVEIALRIIDEAVFDFIERHLSAPEVEIVRGTWVRSTYDEMAETSPFSMNYLKRDVGPKFWKLLSKAWAEDVNKSNLQTVLERRTSNFASKTLARGASAPPHQDWTMSAPLCLPLEGREGELAQLKDWLQAEPSSVVAIQGLPGVGKTGLARQLAENVQSSFEYVVWHSLGQAPVLQRSLEVLSAQLPEVTTSADEALARVLAQCRQYRCLLVLDGVESILQPGQLAGHYRSGYEDYAAFFEQMTVATHRSCLVITTLEVPTSLLMQSQTPSFRYLSLSGLPENDATLLLTQEGLKAKKAWPLLIHQYQGHPLALKMVAQRIQRLFNGDVSGFLAQENVLTGGLESLLSGVFNRLTQIEQELLYTLACASAPLSLVNLESLLPTQGNLLEALGSLQARSLLKTQDQKAVAYFTLAPFVQAFAIADLTRQLREHPTAEHPQPLSLKIPELKLSAEHEPVSLSQWMAGEIEPDWQPLDRLLADTAQLIPTLRSLSSLRDGSSVKRLKYLKLSSEDPQSQVALLVMITPQAGERMLMHVQLQPGGEVAELPPQIHLKLLDESGESLREVQSQQHDSFIQLPSFSGKLGESFGLQIVLGDNCISETFVI</sequence>
<dbReference type="Proteomes" id="UP000248857">
    <property type="component" value="Unassembled WGS sequence"/>
</dbReference>
<dbReference type="InterPro" id="IPR044974">
    <property type="entry name" value="Disease_R_plants"/>
</dbReference>
<dbReference type="Pfam" id="PF08852">
    <property type="entry name" value="DUF1822"/>
    <property type="match status" value="1"/>
</dbReference>
<organism evidence="2 3">
    <name type="scientific">Acaryochloris thomasi RCC1774</name>
    <dbReference type="NCBI Taxonomy" id="1764569"/>
    <lineage>
        <taxon>Bacteria</taxon>
        <taxon>Bacillati</taxon>
        <taxon>Cyanobacteriota</taxon>
        <taxon>Cyanophyceae</taxon>
        <taxon>Acaryochloridales</taxon>
        <taxon>Acaryochloridaceae</taxon>
        <taxon>Acaryochloris</taxon>
        <taxon>Acaryochloris thomasi</taxon>
    </lineage>
</organism>
<dbReference type="SUPFAM" id="SSF52540">
    <property type="entry name" value="P-loop containing nucleoside triphosphate hydrolases"/>
    <property type="match status" value="1"/>
</dbReference>
<name>A0A2W1JNW8_9CYAN</name>
<dbReference type="AlphaFoldDB" id="A0A2W1JNW8"/>
<protein>
    <recommendedName>
        <fullName evidence="1">AAA+ ATPase domain-containing protein</fullName>
    </recommendedName>
</protein>
<dbReference type="InterPro" id="IPR003593">
    <property type="entry name" value="AAA+_ATPase"/>
</dbReference>
<dbReference type="RefSeq" id="WP_110984207.1">
    <property type="nucleotide sequence ID" value="NZ_CAWNWM010000001.1"/>
</dbReference>
<dbReference type="SMART" id="SM00382">
    <property type="entry name" value="AAA"/>
    <property type="match status" value="1"/>
</dbReference>
<comment type="caution">
    <text evidence="2">The sequence shown here is derived from an EMBL/GenBank/DDBJ whole genome shotgun (WGS) entry which is preliminary data.</text>
</comment>
<dbReference type="PANTHER" id="PTHR23155">
    <property type="entry name" value="DISEASE RESISTANCE PROTEIN RP"/>
    <property type="match status" value="1"/>
</dbReference>
<gene>
    <name evidence="2" type="ORF">C1752_00223</name>
</gene>
<dbReference type="EMBL" id="PQWO01000001">
    <property type="protein sequence ID" value="PZD75023.1"/>
    <property type="molecule type" value="Genomic_DNA"/>
</dbReference>
<dbReference type="PANTHER" id="PTHR23155:SF1205">
    <property type="entry name" value="DISEASE RESISTANCE PROTEIN RPM1"/>
    <property type="match status" value="1"/>
</dbReference>
<reference evidence="2 3" key="1">
    <citation type="journal article" date="2018" name="Sci. Rep.">
        <title>A novel species of the marine cyanobacterium Acaryochloris with a unique pigment content and lifestyle.</title>
        <authorList>
            <person name="Partensky F."/>
            <person name="Six C."/>
            <person name="Ratin M."/>
            <person name="Garczarek L."/>
            <person name="Vaulot D."/>
            <person name="Probert I."/>
            <person name="Calteau A."/>
            <person name="Gourvil P."/>
            <person name="Marie D."/>
            <person name="Grebert T."/>
            <person name="Bouchier C."/>
            <person name="Le Panse S."/>
            <person name="Gachenot M."/>
            <person name="Rodriguez F."/>
            <person name="Garrido J.L."/>
        </authorList>
    </citation>
    <scope>NUCLEOTIDE SEQUENCE [LARGE SCALE GENOMIC DNA]</scope>
    <source>
        <strain evidence="2 3">RCC1774</strain>
    </source>
</reference>
<dbReference type="InterPro" id="IPR007111">
    <property type="entry name" value="NACHT_NTPase"/>
</dbReference>
<keyword evidence="3" id="KW-1185">Reference proteome</keyword>
<evidence type="ECO:0000313" key="3">
    <source>
        <dbReference type="Proteomes" id="UP000248857"/>
    </source>
</evidence>
<accession>A0A2W1JNW8</accession>
<evidence type="ECO:0000259" key="1">
    <source>
        <dbReference type="SMART" id="SM00382"/>
    </source>
</evidence>
<dbReference type="Pfam" id="PF05729">
    <property type="entry name" value="NACHT"/>
    <property type="match status" value="1"/>
</dbReference>
<dbReference type="InterPro" id="IPR027417">
    <property type="entry name" value="P-loop_NTPase"/>
</dbReference>
<dbReference type="OrthoDB" id="434800at2"/>